<keyword evidence="1" id="KW-1133">Transmembrane helix</keyword>
<dbReference type="Pfam" id="PF01970">
    <property type="entry name" value="TctA"/>
    <property type="match status" value="1"/>
</dbReference>
<feature type="domain" description="DUF112" evidence="2">
    <location>
        <begin position="18"/>
        <end position="435"/>
    </location>
</feature>
<feature type="transmembrane region" description="Helical" evidence="1">
    <location>
        <begin position="139"/>
        <end position="159"/>
    </location>
</feature>
<proteinExistence type="predicted"/>
<protein>
    <recommendedName>
        <fullName evidence="2">DUF112 domain-containing protein</fullName>
    </recommendedName>
</protein>
<feature type="transmembrane region" description="Helical" evidence="1">
    <location>
        <begin position="16"/>
        <end position="36"/>
    </location>
</feature>
<feature type="transmembrane region" description="Helical" evidence="1">
    <location>
        <begin position="254"/>
        <end position="276"/>
    </location>
</feature>
<feature type="transmembrane region" description="Helical" evidence="1">
    <location>
        <begin position="48"/>
        <end position="68"/>
    </location>
</feature>
<feature type="transmembrane region" description="Helical" evidence="1">
    <location>
        <begin position="106"/>
        <end position="133"/>
    </location>
</feature>
<feature type="transmembrane region" description="Helical" evidence="1">
    <location>
        <begin position="351"/>
        <end position="374"/>
    </location>
</feature>
<feature type="transmembrane region" description="Helical" evidence="1">
    <location>
        <begin position="166"/>
        <end position="185"/>
    </location>
</feature>
<organism evidence="3">
    <name type="scientific">uncultured delta proteobacterium</name>
    <dbReference type="NCBI Taxonomy" id="34034"/>
    <lineage>
        <taxon>Bacteria</taxon>
        <taxon>Deltaproteobacteria</taxon>
        <taxon>environmental samples</taxon>
    </lineage>
</organism>
<dbReference type="PANTHER" id="PTHR35342">
    <property type="entry name" value="TRICARBOXYLIC TRANSPORT PROTEIN"/>
    <property type="match status" value="1"/>
</dbReference>
<dbReference type="InterPro" id="IPR002823">
    <property type="entry name" value="DUF112_TM"/>
</dbReference>
<sequence length="497" mass="52308">MELLSAGIGLIADPKLIAILFGAVFLGVSIGSLPGLTAVMGVAILSPFTYNLPAQTGILALVGIYVGANYGGSISATLLNIPGTPAAVATAFDAHPMAKRGEAGRAIGIATVSSTVGGLISAAALIFTAPLIAGFALKFTSIELFCVAVLGLSIIIFIAEENYLKGFIAAIFGLLIAAVGADPMSSHPRLTFDQLELYTGVNFILVMIGLFGGAESIVQLEKEEIIGDAVKKIGRIFPGLRFVWDNIRTILRSAFIGIFVGAVPGTGATIAAIVAYGQQKRLSKHPEKMGHGAEEGIVAAETSNNACCGGAITTMLSLGIPGDAVTAIIIGQFLIQGLRPGPMLFQERPDLVGAIFLGFICANIFMCIIGLSAARLFANLLGTRRVILQPFILALCFVGSFAIQNQIFDVGVMVLFSVVGYAMIKLDIPRAPLVLALILGPLMESNLRRSFNIYGDGLEVFSAFIHRPLAVVIAVLTILLFLYPFIRNIASRRKIKV</sequence>
<accession>A0A212JF17</accession>
<evidence type="ECO:0000256" key="1">
    <source>
        <dbReference type="SAM" id="Phobius"/>
    </source>
</evidence>
<dbReference type="EMBL" id="FLUQ01000001">
    <property type="protein sequence ID" value="SBV98053.1"/>
    <property type="molecule type" value="Genomic_DNA"/>
</dbReference>
<keyword evidence="1" id="KW-0812">Transmembrane</keyword>
<name>A0A212JF17_9DELT</name>
<evidence type="ECO:0000313" key="3">
    <source>
        <dbReference type="EMBL" id="SBV98053.1"/>
    </source>
</evidence>
<keyword evidence="1" id="KW-0472">Membrane</keyword>
<dbReference type="PANTHER" id="PTHR35342:SF5">
    <property type="entry name" value="TRICARBOXYLIC TRANSPORT PROTEIN"/>
    <property type="match status" value="1"/>
</dbReference>
<feature type="transmembrane region" description="Helical" evidence="1">
    <location>
        <begin position="468"/>
        <end position="486"/>
    </location>
</feature>
<feature type="transmembrane region" description="Helical" evidence="1">
    <location>
        <begin position="386"/>
        <end position="402"/>
    </location>
</feature>
<gene>
    <name evidence="3" type="ORF">KL86DPRO_11322</name>
</gene>
<feature type="transmembrane region" description="Helical" evidence="1">
    <location>
        <begin position="197"/>
        <end position="218"/>
    </location>
</feature>
<reference evidence="3" key="1">
    <citation type="submission" date="2016-04" db="EMBL/GenBank/DDBJ databases">
        <authorList>
            <person name="Evans L.H."/>
            <person name="Alamgir A."/>
            <person name="Owens N."/>
            <person name="Weber N.D."/>
            <person name="Virtaneva K."/>
            <person name="Barbian K."/>
            <person name="Babar A."/>
            <person name="Rosenke K."/>
        </authorList>
    </citation>
    <scope>NUCLEOTIDE SEQUENCE</scope>
    <source>
        <strain evidence="3">86</strain>
    </source>
</reference>
<dbReference type="AlphaFoldDB" id="A0A212JF17"/>
<evidence type="ECO:0000259" key="2">
    <source>
        <dbReference type="Pfam" id="PF01970"/>
    </source>
</evidence>